<evidence type="ECO:0000313" key="3">
    <source>
        <dbReference type="Proteomes" id="UP000181917"/>
    </source>
</evidence>
<reference evidence="2 3" key="1">
    <citation type="submission" date="2016-10" db="EMBL/GenBank/DDBJ databases">
        <authorList>
            <person name="de Groot N.N."/>
        </authorList>
    </citation>
    <scope>NUCLEOTIDE SEQUENCE [LARGE SCALE GENOMIC DNA]</scope>
    <source>
        <strain evidence="2 3">DSM 20117</strain>
    </source>
</reference>
<feature type="transmembrane region" description="Helical" evidence="1">
    <location>
        <begin position="27"/>
        <end position="51"/>
    </location>
</feature>
<organism evidence="2 3">
    <name type="scientific">Crystallibacter crystallopoietes</name>
    <dbReference type="NCBI Taxonomy" id="37928"/>
    <lineage>
        <taxon>Bacteria</taxon>
        <taxon>Bacillati</taxon>
        <taxon>Actinomycetota</taxon>
        <taxon>Actinomycetes</taxon>
        <taxon>Micrococcales</taxon>
        <taxon>Micrococcaceae</taxon>
        <taxon>Crystallibacter</taxon>
    </lineage>
</organism>
<keyword evidence="1" id="KW-0472">Membrane</keyword>
<keyword evidence="1" id="KW-0812">Transmembrane</keyword>
<dbReference type="RefSeq" id="WP_074701770.1">
    <property type="nucleotide sequence ID" value="NZ_CP018863.1"/>
</dbReference>
<feature type="transmembrane region" description="Helical" evidence="1">
    <location>
        <begin position="57"/>
        <end position="78"/>
    </location>
</feature>
<keyword evidence="3" id="KW-1185">Reference proteome</keyword>
<dbReference type="STRING" id="37928.SAMN04489742_3610"/>
<dbReference type="EMBL" id="FNKH01000002">
    <property type="protein sequence ID" value="SDR03585.1"/>
    <property type="molecule type" value="Genomic_DNA"/>
</dbReference>
<sequence length="90" mass="9613">MTTPALPPDDEHRPEGFGFRTGVRSEAVAVGCAVFVLALGTVLLAIGAVIFAGEGQWGFVLGLAVLELLFIAGFVAMLHMARQRHRPRPD</sequence>
<accession>A0A1H1FRU3</accession>
<evidence type="ECO:0000256" key="1">
    <source>
        <dbReference type="SAM" id="Phobius"/>
    </source>
</evidence>
<name>A0A1H1FRU3_9MICC</name>
<gene>
    <name evidence="2" type="ORF">SAMN04489742_3610</name>
</gene>
<dbReference type="KEGG" id="acry:AC20117_21310"/>
<keyword evidence="1" id="KW-1133">Transmembrane helix</keyword>
<evidence type="ECO:0000313" key="2">
    <source>
        <dbReference type="EMBL" id="SDR03585.1"/>
    </source>
</evidence>
<dbReference type="Proteomes" id="UP000181917">
    <property type="component" value="Unassembled WGS sequence"/>
</dbReference>
<proteinExistence type="predicted"/>
<dbReference type="AlphaFoldDB" id="A0A1H1FRU3"/>
<protein>
    <submittedName>
        <fullName evidence="2">Uncharacterized protein</fullName>
    </submittedName>
</protein>
<dbReference type="OrthoDB" id="4946838at2"/>